<feature type="transmembrane region" description="Helical" evidence="1">
    <location>
        <begin position="7"/>
        <end position="28"/>
    </location>
</feature>
<accession>A0A140G6E1</accession>
<dbReference type="KEGG" id="vg:29124768"/>
<keyword evidence="1" id="KW-1133">Transmembrane helix</keyword>
<evidence type="ECO:0000313" key="3">
    <source>
        <dbReference type="Proteomes" id="UP000201386"/>
    </source>
</evidence>
<gene>
    <name evidence="2" type="primary">56</name>
    <name evidence="2" type="ORF">KELLEZIO_56</name>
</gene>
<protein>
    <submittedName>
        <fullName evidence="2">Uncharacterized protein</fullName>
    </submittedName>
</protein>
<evidence type="ECO:0000313" key="2">
    <source>
        <dbReference type="EMBL" id="AMM44226.1"/>
    </source>
</evidence>
<keyword evidence="1" id="KW-0812">Transmembrane</keyword>
<dbReference type="GeneID" id="29124768"/>
<organism evidence="2 3">
    <name type="scientific">Arthrobacter phage KellEzio</name>
    <dbReference type="NCBI Taxonomy" id="1796995"/>
    <lineage>
        <taxon>Viruses</taxon>
        <taxon>Duplodnaviria</taxon>
        <taxon>Heunggongvirae</taxon>
        <taxon>Uroviricota</taxon>
        <taxon>Caudoviricetes</taxon>
        <taxon>Kelleziovirus</taxon>
        <taxon>Kelleziovirus kellezzio</taxon>
    </lineage>
</organism>
<dbReference type="EMBL" id="KU647626">
    <property type="protein sequence ID" value="AMM44226.1"/>
    <property type="molecule type" value="Genomic_DNA"/>
</dbReference>
<dbReference type="RefSeq" id="YP_009301313.1">
    <property type="nucleotide sequence ID" value="NC_031231.1"/>
</dbReference>
<dbReference type="Proteomes" id="UP000201386">
    <property type="component" value="Segment"/>
</dbReference>
<reference evidence="2 3" key="1">
    <citation type="submission" date="2016-02" db="EMBL/GenBank/DDBJ databases">
        <authorList>
            <person name="Lynch K.C."/>
            <person name="Doan M."/>
            <person name="Paisley J.T."/>
            <person name="Allen K.G."/>
            <person name="Gaffney B.L."/>
            <person name="Rinehart C.A."/>
            <person name="King R.A."/>
            <person name="Staples A."/>
            <person name="Bowman C.A."/>
            <person name="Russell D.A."/>
            <person name="Pope W.H."/>
            <person name="Jacobs-Sera D."/>
            <person name="Hendrix R.W."/>
            <person name="Hatfull G.F."/>
        </authorList>
    </citation>
    <scope>NUCLEOTIDE SEQUENCE [LARGE SCALE GENOMIC DNA]</scope>
</reference>
<keyword evidence="3" id="KW-1185">Reference proteome</keyword>
<feature type="transmembrane region" description="Helical" evidence="1">
    <location>
        <begin position="34"/>
        <end position="56"/>
    </location>
</feature>
<name>A0A140G6E1_9CAUD</name>
<proteinExistence type="predicted"/>
<evidence type="ECO:0000256" key="1">
    <source>
        <dbReference type="SAM" id="Phobius"/>
    </source>
</evidence>
<keyword evidence="1" id="KW-0472">Membrane</keyword>
<sequence>MRRVGISLVILAGVIFVVCMYLFIMAIWEGDGRLGWIGGLLTISFLISIIAGGAMIDHASRRIPR</sequence>